<keyword evidence="3" id="KW-1185">Reference proteome</keyword>
<dbReference type="AlphaFoldDB" id="A0AAD3HCZ4"/>
<dbReference type="GO" id="GO:0005634">
    <property type="term" value="C:nucleus"/>
    <property type="evidence" value="ECO:0007669"/>
    <property type="project" value="TreeGrafter"/>
</dbReference>
<dbReference type="InterPro" id="IPR052289">
    <property type="entry name" value="Calcyclin-binding_UBL-bridge"/>
</dbReference>
<proteinExistence type="predicted"/>
<dbReference type="InterPro" id="IPR008978">
    <property type="entry name" value="HSP20-like_chaperone"/>
</dbReference>
<feature type="region of interest" description="Disordered" evidence="1">
    <location>
        <begin position="1"/>
        <end position="23"/>
    </location>
</feature>
<dbReference type="EMBL" id="BLLK01000062">
    <property type="protein sequence ID" value="GFH59045.1"/>
    <property type="molecule type" value="Genomic_DNA"/>
</dbReference>
<evidence type="ECO:0008006" key="4">
    <source>
        <dbReference type="Google" id="ProtNLM"/>
    </source>
</evidence>
<dbReference type="PANTHER" id="PTHR13164">
    <property type="entry name" value="CALICYLIN BINDING PROTEIN"/>
    <property type="match status" value="1"/>
</dbReference>
<evidence type="ECO:0000313" key="2">
    <source>
        <dbReference type="EMBL" id="GFH59045.1"/>
    </source>
</evidence>
<reference evidence="2 3" key="1">
    <citation type="journal article" date="2021" name="Sci. Rep.">
        <title>The genome of the diatom Chaetoceros tenuissimus carries an ancient integrated fragment of an extant virus.</title>
        <authorList>
            <person name="Hongo Y."/>
            <person name="Kimura K."/>
            <person name="Takaki Y."/>
            <person name="Yoshida Y."/>
            <person name="Baba S."/>
            <person name="Kobayashi G."/>
            <person name="Nagasaki K."/>
            <person name="Hano T."/>
            <person name="Tomaru Y."/>
        </authorList>
    </citation>
    <scope>NUCLEOTIDE SEQUENCE [LARGE SCALE GENOMIC DNA]</scope>
    <source>
        <strain evidence="2 3">NIES-3715</strain>
    </source>
</reference>
<feature type="compositionally biased region" description="Polar residues" evidence="1">
    <location>
        <begin position="1"/>
        <end position="21"/>
    </location>
</feature>
<evidence type="ECO:0000256" key="1">
    <source>
        <dbReference type="SAM" id="MobiDB-lite"/>
    </source>
</evidence>
<protein>
    <recommendedName>
        <fullName evidence="4">CS domain-containing protein</fullName>
    </recommendedName>
</protein>
<dbReference type="SUPFAM" id="SSF49764">
    <property type="entry name" value="HSP20-like chaperones"/>
    <property type="match status" value="1"/>
</dbReference>
<organism evidence="2 3">
    <name type="scientific">Chaetoceros tenuissimus</name>
    <dbReference type="NCBI Taxonomy" id="426638"/>
    <lineage>
        <taxon>Eukaryota</taxon>
        <taxon>Sar</taxon>
        <taxon>Stramenopiles</taxon>
        <taxon>Ochrophyta</taxon>
        <taxon>Bacillariophyta</taxon>
        <taxon>Coscinodiscophyceae</taxon>
        <taxon>Chaetocerotophycidae</taxon>
        <taxon>Chaetocerotales</taxon>
        <taxon>Chaetocerotaceae</taxon>
        <taxon>Chaetoceros</taxon>
    </lineage>
</organism>
<comment type="caution">
    <text evidence="2">The sequence shown here is derived from an EMBL/GenBank/DDBJ whole genome shotgun (WGS) entry which is preliminary data.</text>
</comment>
<accession>A0AAD3HCZ4</accession>
<dbReference type="PANTHER" id="PTHR13164:SF6">
    <property type="entry name" value="CS DOMAIN-CONTAINING PROTEIN"/>
    <property type="match status" value="1"/>
</dbReference>
<gene>
    <name evidence="2" type="ORF">CTEN210_15521</name>
</gene>
<evidence type="ECO:0000313" key="3">
    <source>
        <dbReference type="Proteomes" id="UP001054902"/>
    </source>
</evidence>
<dbReference type="Gene3D" id="2.60.40.790">
    <property type="match status" value="1"/>
</dbReference>
<sequence length="208" mass="23108">MASEESSQQPTPADAESTSALRDNIESKGKNAYYFAHAKTPNGPKWDGKAEPRLLAKHSSIENGDLAESTESMHISHDEAKNLIKSLKQKTATFDFSKSNITKYAFLDDGPKVKIYIELKGVGEICVNDDDISLTWDERSFGLVVRNYKEEGKDEAEVKSLHFGRLHAAIKKASFKKKSDKIIVILTKSEEGDWPNIGAKGDPEHELV</sequence>
<dbReference type="Proteomes" id="UP001054902">
    <property type="component" value="Unassembled WGS sequence"/>
</dbReference>
<name>A0AAD3HCZ4_9STRA</name>